<proteinExistence type="predicted"/>
<dbReference type="Gene3D" id="2.40.128.520">
    <property type="match status" value="1"/>
</dbReference>
<evidence type="ECO:0000313" key="3">
    <source>
        <dbReference type="Proteomes" id="UP000311469"/>
    </source>
</evidence>
<dbReference type="KEGG" id="sufl:FIL70_04140"/>
<dbReference type="EMBL" id="CP041016">
    <property type="protein sequence ID" value="QDC36555.1"/>
    <property type="molecule type" value="Genomic_DNA"/>
</dbReference>
<feature type="domain" description="DUF2147" evidence="1">
    <location>
        <begin position="10"/>
        <end position="114"/>
    </location>
</feature>
<protein>
    <submittedName>
        <fullName evidence="2">DUF2147 domain-containing protein</fullName>
    </submittedName>
</protein>
<reference evidence="2 3" key="1">
    <citation type="submission" date="2019-06" db="EMBL/GenBank/DDBJ databases">
        <title>Genome organization and adaptive potential of archetypical organophosphate degarding Sphingobium fuliginis ATCC 27551.</title>
        <authorList>
            <person name="Sarwar A."/>
            <person name="Parthasarathy S."/>
            <person name="Singh C."/>
            <person name="Siddavattam D."/>
        </authorList>
    </citation>
    <scope>NUCLEOTIDE SEQUENCE [LARGE SCALE GENOMIC DNA]</scope>
    <source>
        <strain evidence="2 3">ATCC 27551</strain>
    </source>
</reference>
<dbReference type="Proteomes" id="UP000311469">
    <property type="component" value="Chromosome cSF1"/>
</dbReference>
<organism evidence="2 3">
    <name type="scientific">Sphingobium fuliginis ATCC 27551</name>
    <dbReference type="NCBI Taxonomy" id="1208342"/>
    <lineage>
        <taxon>Bacteria</taxon>
        <taxon>Pseudomonadati</taxon>
        <taxon>Pseudomonadota</taxon>
        <taxon>Alphaproteobacteria</taxon>
        <taxon>Sphingomonadales</taxon>
        <taxon>Sphingomonadaceae</taxon>
        <taxon>Sphingobium</taxon>
    </lineage>
</organism>
<sequence length="116" mass="12933">MAAPADRSLGTWRNPKNTVHVRAEHCGRRICGVVVWANDKAKADARKGGTDPLVGSRLFKDFVPDKPGVWRGRIFVPDIGQTFSGTITMLDDRRIEGSGCLLRRVGCRSQIWTRIE</sequence>
<evidence type="ECO:0000259" key="1">
    <source>
        <dbReference type="Pfam" id="PF09917"/>
    </source>
</evidence>
<dbReference type="InterPro" id="IPR019223">
    <property type="entry name" value="DUF2147"/>
</dbReference>
<accession>A0A5B8CCJ9</accession>
<gene>
    <name evidence="2" type="ORF">FIL70_04140</name>
</gene>
<dbReference type="Pfam" id="PF09917">
    <property type="entry name" value="DUF2147"/>
    <property type="match status" value="1"/>
</dbReference>
<dbReference type="AlphaFoldDB" id="A0A5B8CCJ9"/>
<name>A0A5B8CCJ9_SPHSA</name>
<dbReference type="PANTHER" id="PTHR36919">
    <property type="entry name" value="BLR1215 PROTEIN"/>
    <property type="match status" value="1"/>
</dbReference>
<evidence type="ECO:0000313" key="2">
    <source>
        <dbReference type="EMBL" id="QDC36555.1"/>
    </source>
</evidence>
<dbReference type="PANTHER" id="PTHR36919:SF2">
    <property type="entry name" value="BLL6627 PROTEIN"/>
    <property type="match status" value="1"/>
</dbReference>